<reference evidence="2" key="1">
    <citation type="submission" date="2022-08" db="EMBL/GenBank/DDBJ databases">
        <title>Genome sequencing of akame (Lates japonicus).</title>
        <authorList>
            <person name="Hashiguchi Y."/>
            <person name="Takahashi H."/>
        </authorList>
    </citation>
    <scope>NUCLEOTIDE SEQUENCE</scope>
    <source>
        <strain evidence="2">Kochi</strain>
    </source>
</reference>
<protein>
    <submittedName>
        <fullName evidence="2">MAM and LDL-receptor class A domain-containing protein 1</fullName>
    </submittedName>
</protein>
<dbReference type="Proteomes" id="UP001279410">
    <property type="component" value="Unassembled WGS sequence"/>
</dbReference>
<dbReference type="AlphaFoldDB" id="A0AAD3NG83"/>
<gene>
    <name evidence="2" type="ORF">AKAME5_002271600</name>
</gene>
<keyword evidence="1" id="KW-0812">Transmembrane</keyword>
<comment type="caution">
    <text evidence="2">The sequence shown here is derived from an EMBL/GenBank/DDBJ whole genome shotgun (WGS) entry which is preliminary data.</text>
</comment>
<proteinExistence type="predicted"/>
<keyword evidence="3" id="KW-1185">Reference proteome</keyword>
<keyword evidence="1" id="KW-0472">Membrane</keyword>
<evidence type="ECO:0000313" key="2">
    <source>
        <dbReference type="EMBL" id="GLD71394.1"/>
    </source>
</evidence>
<feature type="transmembrane region" description="Helical" evidence="1">
    <location>
        <begin position="38"/>
        <end position="60"/>
    </location>
</feature>
<keyword evidence="1" id="KW-1133">Transmembrane helix</keyword>
<evidence type="ECO:0000313" key="3">
    <source>
        <dbReference type="Proteomes" id="UP001279410"/>
    </source>
</evidence>
<dbReference type="EMBL" id="BRZM01000583">
    <property type="protein sequence ID" value="GLD71394.1"/>
    <property type="molecule type" value="Genomic_DNA"/>
</dbReference>
<name>A0AAD3NG83_LATJO</name>
<evidence type="ECO:0000256" key="1">
    <source>
        <dbReference type="SAM" id="Phobius"/>
    </source>
</evidence>
<accession>A0AAD3NG83</accession>
<sequence>MSDHRCYPGWTGNRCHVREKPSLSTSTPEPEDTQLDSVYAGIAIGLLLLVAGVFVCFLALCKRKCNLIKPDPMDYRVMDDTAFDLRAELPSLDERSCRFPRVNLRRSDGQGLSISVYPWRREVEGPTWKNASLSFANPLYNYPHDANGA</sequence>
<organism evidence="2 3">
    <name type="scientific">Lates japonicus</name>
    <name type="common">Japanese lates</name>
    <dbReference type="NCBI Taxonomy" id="270547"/>
    <lineage>
        <taxon>Eukaryota</taxon>
        <taxon>Metazoa</taxon>
        <taxon>Chordata</taxon>
        <taxon>Craniata</taxon>
        <taxon>Vertebrata</taxon>
        <taxon>Euteleostomi</taxon>
        <taxon>Actinopterygii</taxon>
        <taxon>Neopterygii</taxon>
        <taxon>Teleostei</taxon>
        <taxon>Neoteleostei</taxon>
        <taxon>Acanthomorphata</taxon>
        <taxon>Carangaria</taxon>
        <taxon>Carangaria incertae sedis</taxon>
        <taxon>Centropomidae</taxon>
        <taxon>Lates</taxon>
    </lineage>
</organism>